<evidence type="ECO:0000313" key="3">
    <source>
        <dbReference type="Proteomes" id="UP001225034"/>
    </source>
</evidence>
<keyword evidence="1" id="KW-0812">Transmembrane</keyword>
<dbReference type="PANTHER" id="PTHR37305">
    <property type="entry name" value="INTEGRAL MEMBRANE PROTEIN-RELATED"/>
    <property type="match status" value="1"/>
</dbReference>
<feature type="transmembrane region" description="Helical" evidence="1">
    <location>
        <begin position="181"/>
        <end position="200"/>
    </location>
</feature>
<dbReference type="Pfam" id="PF12730">
    <property type="entry name" value="ABC2_membrane_4"/>
    <property type="match status" value="1"/>
</dbReference>
<comment type="caution">
    <text evidence="2">The sequence shown here is derived from an EMBL/GenBank/DDBJ whole genome shotgun (WGS) entry which is preliminary data.</text>
</comment>
<dbReference type="Proteomes" id="UP001225034">
    <property type="component" value="Unassembled WGS sequence"/>
</dbReference>
<proteinExistence type="predicted"/>
<feature type="transmembrane region" description="Helical" evidence="1">
    <location>
        <begin position="151"/>
        <end position="174"/>
    </location>
</feature>
<evidence type="ECO:0000313" key="2">
    <source>
        <dbReference type="EMBL" id="MDQ0207011.1"/>
    </source>
</evidence>
<organism evidence="2 3">
    <name type="scientific">Alkalicoccobacillus murimartini</name>
    <dbReference type="NCBI Taxonomy" id="171685"/>
    <lineage>
        <taxon>Bacteria</taxon>
        <taxon>Bacillati</taxon>
        <taxon>Bacillota</taxon>
        <taxon>Bacilli</taxon>
        <taxon>Bacillales</taxon>
        <taxon>Bacillaceae</taxon>
        <taxon>Alkalicoccobacillus</taxon>
    </lineage>
</organism>
<feature type="transmembrane region" description="Helical" evidence="1">
    <location>
        <begin position="21"/>
        <end position="40"/>
    </location>
</feature>
<dbReference type="RefSeq" id="WP_306981957.1">
    <property type="nucleotide sequence ID" value="NZ_JAUSUA010000002.1"/>
</dbReference>
<accession>A0ABT9YH39</accession>
<keyword evidence="3" id="KW-1185">Reference proteome</keyword>
<keyword evidence="1" id="KW-0472">Membrane</keyword>
<dbReference type="EMBL" id="JAUSUA010000002">
    <property type="protein sequence ID" value="MDQ0207011.1"/>
    <property type="molecule type" value="Genomic_DNA"/>
</dbReference>
<sequence length="266" mass="29539">MFLSLLQNEWIKTYYRNKFMVFSIIIFSLLLFGVGATLFFENYDFGENAVPVDPVGSLGFALGALNSMSVFVLVFSVVIIISSIVGEYKSGTMKQLLIRPISRTQVLLSKWVVAFIVSLGMFVAIAAIGLLLGAIFFSFDTSVIEAISTLGLWILYNMPALFFYQAFALCLAVLTRSSALSLSSVIVLYFVGNIVFMFLLEFDWSRFIILANLSLQDYSSNVHLQVAGGPLLEGMTLGFSLTMIAIYSFVLLLVPHIIFKKRDVLS</sequence>
<name>A0ABT9YH39_9BACI</name>
<evidence type="ECO:0000256" key="1">
    <source>
        <dbReference type="SAM" id="Phobius"/>
    </source>
</evidence>
<feature type="transmembrane region" description="Helical" evidence="1">
    <location>
        <begin position="237"/>
        <end position="259"/>
    </location>
</feature>
<gene>
    <name evidence="2" type="ORF">J2S05_001810</name>
</gene>
<feature type="transmembrane region" description="Helical" evidence="1">
    <location>
        <begin position="60"/>
        <end position="85"/>
    </location>
</feature>
<reference evidence="2 3" key="1">
    <citation type="submission" date="2023-07" db="EMBL/GenBank/DDBJ databases">
        <title>Genomic Encyclopedia of Type Strains, Phase IV (KMG-IV): sequencing the most valuable type-strain genomes for metagenomic binning, comparative biology and taxonomic classification.</title>
        <authorList>
            <person name="Goeker M."/>
        </authorList>
    </citation>
    <scope>NUCLEOTIDE SEQUENCE [LARGE SCALE GENOMIC DNA]</scope>
    <source>
        <strain evidence="2 3">DSM 19154</strain>
    </source>
</reference>
<protein>
    <submittedName>
        <fullName evidence="2">ABC-2 type transport system permease protein</fullName>
    </submittedName>
</protein>
<keyword evidence="1" id="KW-1133">Transmembrane helix</keyword>
<dbReference type="PANTHER" id="PTHR37305:SF1">
    <property type="entry name" value="MEMBRANE PROTEIN"/>
    <property type="match status" value="1"/>
</dbReference>
<feature type="transmembrane region" description="Helical" evidence="1">
    <location>
        <begin position="106"/>
        <end position="139"/>
    </location>
</feature>